<sequence length="191" mass="22006">MGLGQYLHAARRLNHISRWASDFMHVRSSVSEHSFLVTQIAQMLGIIEEEHGNSVNWEILYKKALNHDVIEAFTGDILSHVKNKTPKMKAAVADIENMIVDELLFTELEEPYKKIYKNMLFSGKDETLEGRILKYADYIDAMLECLTEVKLGNNSPFKHKYQEIKEKCSRSDLVSVKYFLDVILPEIDAII</sequence>
<dbReference type="EMBL" id="SMGG01000004">
    <property type="protein sequence ID" value="TCK60878.1"/>
    <property type="molecule type" value="Genomic_DNA"/>
</dbReference>
<dbReference type="GO" id="GO:0016787">
    <property type="term" value="F:hydrolase activity"/>
    <property type="evidence" value="ECO:0007669"/>
    <property type="project" value="UniProtKB-KW"/>
</dbReference>
<dbReference type="Pfam" id="PF12917">
    <property type="entry name" value="YfbR-like"/>
    <property type="match status" value="1"/>
</dbReference>
<dbReference type="RefSeq" id="WP_132873739.1">
    <property type="nucleotide sequence ID" value="NZ_JAJUHT010000001.1"/>
</dbReference>
<feature type="domain" description="HD/PDEase" evidence="1">
    <location>
        <begin position="26"/>
        <end position="151"/>
    </location>
</feature>
<dbReference type="SUPFAM" id="SSF109604">
    <property type="entry name" value="HD-domain/PDEase-like"/>
    <property type="match status" value="1"/>
</dbReference>
<reference evidence="2 3" key="1">
    <citation type="submission" date="2019-03" db="EMBL/GenBank/DDBJ databases">
        <title>Genomic Encyclopedia of Type Strains, Phase IV (KMG-IV): sequencing the most valuable type-strain genomes for metagenomic binning, comparative biology and taxonomic classification.</title>
        <authorList>
            <person name="Goeker M."/>
        </authorList>
    </citation>
    <scope>NUCLEOTIDE SEQUENCE [LARGE SCALE GENOMIC DNA]</scope>
    <source>
        <strain evidence="2 3">DSM 24984</strain>
    </source>
</reference>
<dbReference type="AlphaFoldDB" id="A0A4R1K920"/>
<name>A0A4R1K920_9BACT</name>
<accession>A0A4R1K920</accession>
<dbReference type="InterPro" id="IPR003607">
    <property type="entry name" value="HD/PDEase_dom"/>
</dbReference>
<dbReference type="Proteomes" id="UP000294614">
    <property type="component" value="Unassembled WGS sequence"/>
</dbReference>
<dbReference type="OrthoDB" id="9812744at2"/>
<evidence type="ECO:0000313" key="3">
    <source>
        <dbReference type="Proteomes" id="UP000294614"/>
    </source>
</evidence>
<organism evidence="2 3">
    <name type="scientific">Seleniivibrio woodruffii</name>
    <dbReference type="NCBI Taxonomy" id="1078050"/>
    <lineage>
        <taxon>Bacteria</taxon>
        <taxon>Pseudomonadati</taxon>
        <taxon>Deferribacterota</taxon>
        <taxon>Deferribacteres</taxon>
        <taxon>Deferribacterales</taxon>
        <taxon>Geovibrionaceae</taxon>
        <taxon>Seleniivibrio</taxon>
    </lineage>
</organism>
<dbReference type="SMART" id="SM00471">
    <property type="entry name" value="HDc"/>
    <property type="match status" value="1"/>
</dbReference>
<evidence type="ECO:0000313" key="2">
    <source>
        <dbReference type="EMBL" id="TCK60878.1"/>
    </source>
</evidence>
<keyword evidence="3" id="KW-1185">Reference proteome</keyword>
<protein>
    <submittedName>
        <fullName evidence="2">Putative hydrolase of HD superfamily</fullName>
    </submittedName>
</protein>
<gene>
    <name evidence="2" type="ORF">C8D98_1757</name>
</gene>
<keyword evidence="2" id="KW-0378">Hydrolase</keyword>
<dbReference type="Gene3D" id="1.10.3210.10">
    <property type="entry name" value="Hypothetical protein af1432"/>
    <property type="match status" value="1"/>
</dbReference>
<dbReference type="CDD" id="cd00077">
    <property type="entry name" value="HDc"/>
    <property type="match status" value="1"/>
</dbReference>
<comment type="caution">
    <text evidence="2">The sequence shown here is derived from an EMBL/GenBank/DDBJ whole genome shotgun (WGS) entry which is preliminary data.</text>
</comment>
<evidence type="ECO:0000259" key="1">
    <source>
        <dbReference type="SMART" id="SM00471"/>
    </source>
</evidence>
<proteinExistence type="predicted"/>